<dbReference type="RefSeq" id="WP_111444541.1">
    <property type="nucleotide sequence ID" value="NZ_QKZK01000005.1"/>
</dbReference>
<keyword evidence="2" id="KW-1185">Reference proteome</keyword>
<name>A0A2W7NG10_9BACT</name>
<sequence length="165" mass="18341">MQNESYIKIGLDKTGFIHPKTKTLLNVKGKLIFKGKFAISRGCSFDIGENACVEIGDGGYINGNTNIIIMHELKIGRQCAISWNCQFLDEDFHSIYYEGKKEKKSGIIIGDKVWIGCNVKLYKGTKIADNCVIAADSVVRGCFDETNCLIAGNPAKIIKRNVTWE</sequence>
<dbReference type="EMBL" id="QKZK01000005">
    <property type="protein sequence ID" value="PZX19158.1"/>
    <property type="molecule type" value="Genomic_DNA"/>
</dbReference>
<evidence type="ECO:0000313" key="2">
    <source>
        <dbReference type="Proteomes" id="UP000249239"/>
    </source>
</evidence>
<dbReference type="Gene3D" id="2.160.10.10">
    <property type="entry name" value="Hexapeptide repeat proteins"/>
    <property type="match status" value="1"/>
</dbReference>
<dbReference type="GO" id="GO:0016740">
    <property type="term" value="F:transferase activity"/>
    <property type="evidence" value="ECO:0007669"/>
    <property type="project" value="UniProtKB-KW"/>
</dbReference>
<organism evidence="1 2">
    <name type="scientific">Breznakibacter xylanolyticus</name>
    <dbReference type="NCBI Taxonomy" id="990"/>
    <lineage>
        <taxon>Bacteria</taxon>
        <taxon>Pseudomonadati</taxon>
        <taxon>Bacteroidota</taxon>
        <taxon>Bacteroidia</taxon>
        <taxon>Marinilabiliales</taxon>
        <taxon>Marinilabiliaceae</taxon>
        <taxon>Breznakibacter</taxon>
    </lineage>
</organism>
<dbReference type="CDD" id="cd04647">
    <property type="entry name" value="LbH_MAT_like"/>
    <property type="match status" value="1"/>
</dbReference>
<evidence type="ECO:0000313" key="1">
    <source>
        <dbReference type="EMBL" id="PZX19158.1"/>
    </source>
</evidence>
<comment type="caution">
    <text evidence="1">The sequence shown here is derived from an EMBL/GenBank/DDBJ whole genome shotgun (WGS) entry which is preliminary data.</text>
</comment>
<dbReference type="OrthoDB" id="755870at2"/>
<dbReference type="InterPro" id="IPR001451">
    <property type="entry name" value="Hexapep"/>
</dbReference>
<dbReference type="InterPro" id="IPR051159">
    <property type="entry name" value="Hexapeptide_acetyltransf"/>
</dbReference>
<dbReference type="PANTHER" id="PTHR23416:SF78">
    <property type="entry name" value="LIPOPOLYSACCHARIDE BIOSYNTHESIS O-ACETYL TRANSFERASE WBBJ-RELATED"/>
    <property type="match status" value="1"/>
</dbReference>
<reference evidence="1 2" key="1">
    <citation type="submission" date="2018-06" db="EMBL/GenBank/DDBJ databases">
        <title>Genomic Encyclopedia of Archaeal and Bacterial Type Strains, Phase II (KMG-II): from individual species to whole genera.</title>
        <authorList>
            <person name="Goeker M."/>
        </authorList>
    </citation>
    <scope>NUCLEOTIDE SEQUENCE [LARGE SCALE GENOMIC DNA]</scope>
    <source>
        <strain evidence="1 2">DSM 6779</strain>
    </source>
</reference>
<dbReference type="Proteomes" id="UP000249239">
    <property type="component" value="Unassembled WGS sequence"/>
</dbReference>
<dbReference type="AlphaFoldDB" id="A0A2W7NG10"/>
<dbReference type="SUPFAM" id="SSF51161">
    <property type="entry name" value="Trimeric LpxA-like enzymes"/>
    <property type="match status" value="1"/>
</dbReference>
<proteinExistence type="predicted"/>
<keyword evidence="1" id="KW-0808">Transferase</keyword>
<accession>A0A2W7NG10</accession>
<dbReference type="InterPro" id="IPR011004">
    <property type="entry name" value="Trimer_LpxA-like_sf"/>
</dbReference>
<dbReference type="PANTHER" id="PTHR23416">
    <property type="entry name" value="SIALIC ACID SYNTHASE-RELATED"/>
    <property type="match status" value="1"/>
</dbReference>
<protein>
    <submittedName>
        <fullName evidence="1">Acetyltransferase-like isoleucine patch superfamily enzyme</fullName>
    </submittedName>
</protein>
<dbReference type="Pfam" id="PF00132">
    <property type="entry name" value="Hexapep"/>
    <property type="match status" value="1"/>
</dbReference>
<gene>
    <name evidence="1" type="ORF">LX69_00825</name>
</gene>